<evidence type="ECO:0008006" key="4">
    <source>
        <dbReference type="Google" id="ProtNLM"/>
    </source>
</evidence>
<accession>A0A172YDN1</accession>
<keyword evidence="1" id="KW-0732">Signal</keyword>
<evidence type="ECO:0000313" key="3">
    <source>
        <dbReference type="Proteomes" id="UP000077875"/>
    </source>
</evidence>
<proteinExistence type="predicted"/>
<dbReference type="KEGG" id="haa:A5892_06070"/>
<reference evidence="2 3" key="1">
    <citation type="submission" date="2016-04" db="EMBL/GenBank/DDBJ databases">
        <title>Complete Genome Sequence of Halotalea alkalilenta IHB B 13600.</title>
        <authorList>
            <person name="Swarnkar M.K."/>
            <person name="Sharma A."/>
            <person name="Kaushal K."/>
            <person name="Soni R."/>
            <person name="Rana S."/>
            <person name="Singh A.K."/>
            <person name="Gulati A."/>
        </authorList>
    </citation>
    <scope>NUCLEOTIDE SEQUENCE [LARGE SCALE GENOMIC DNA]</scope>
    <source>
        <strain evidence="2 3">IHB B 13600</strain>
    </source>
</reference>
<dbReference type="EMBL" id="CP015243">
    <property type="protein sequence ID" value="ANF57085.1"/>
    <property type="molecule type" value="Genomic_DNA"/>
</dbReference>
<evidence type="ECO:0000313" key="2">
    <source>
        <dbReference type="EMBL" id="ANF57085.1"/>
    </source>
</evidence>
<sequence length="66" mass="7290">MKSLVFTTAALFSTLLVAGCATDWQKPDGTDADRYSDQAECRVMANQADDSDTFDDCMKGRGWMDD</sequence>
<protein>
    <recommendedName>
        <fullName evidence="4">Entry exclusion lipoprotein TrbK</fullName>
    </recommendedName>
</protein>
<dbReference type="RefSeq" id="WP_064122042.1">
    <property type="nucleotide sequence ID" value="NZ_CP015243.1"/>
</dbReference>
<organism evidence="2 3">
    <name type="scientific">Halotalea alkalilenta</name>
    <dbReference type="NCBI Taxonomy" id="376489"/>
    <lineage>
        <taxon>Bacteria</taxon>
        <taxon>Pseudomonadati</taxon>
        <taxon>Pseudomonadota</taxon>
        <taxon>Gammaproteobacteria</taxon>
        <taxon>Oceanospirillales</taxon>
        <taxon>Halomonadaceae</taxon>
        <taxon>Halotalea</taxon>
    </lineage>
</organism>
<feature type="chain" id="PRO_5008004633" description="Entry exclusion lipoprotein TrbK" evidence="1">
    <location>
        <begin position="19"/>
        <end position="66"/>
    </location>
</feature>
<dbReference type="PROSITE" id="PS51257">
    <property type="entry name" value="PROKAR_LIPOPROTEIN"/>
    <property type="match status" value="1"/>
</dbReference>
<dbReference type="STRING" id="376489.A5892_06070"/>
<evidence type="ECO:0000256" key="1">
    <source>
        <dbReference type="SAM" id="SignalP"/>
    </source>
</evidence>
<name>A0A172YDN1_9GAMM</name>
<keyword evidence="3" id="KW-1185">Reference proteome</keyword>
<gene>
    <name evidence="2" type="ORF">A5892_06070</name>
</gene>
<dbReference type="Proteomes" id="UP000077875">
    <property type="component" value="Chromosome"/>
</dbReference>
<dbReference type="AlphaFoldDB" id="A0A172YDN1"/>
<feature type="signal peptide" evidence="1">
    <location>
        <begin position="1"/>
        <end position="18"/>
    </location>
</feature>